<organism evidence="2 3">
    <name type="scientific">Membranihabitans marinus</name>
    <dbReference type="NCBI Taxonomy" id="1227546"/>
    <lineage>
        <taxon>Bacteria</taxon>
        <taxon>Pseudomonadati</taxon>
        <taxon>Bacteroidota</taxon>
        <taxon>Saprospiria</taxon>
        <taxon>Saprospirales</taxon>
        <taxon>Saprospiraceae</taxon>
        <taxon>Membranihabitans</taxon>
    </lineage>
</organism>
<keyword evidence="1" id="KW-0812">Transmembrane</keyword>
<gene>
    <name evidence="2" type="ORF">KUV50_16475</name>
</gene>
<dbReference type="AlphaFoldDB" id="A0A953HX34"/>
<evidence type="ECO:0000313" key="3">
    <source>
        <dbReference type="Proteomes" id="UP000753961"/>
    </source>
</evidence>
<dbReference type="Proteomes" id="UP000753961">
    <property type="component" value="Unassembled WGS sequence"/>
</dbReference>
<dbReference type="EMBL" id="JAHVHU010000017">
    <property type="protein sequence ID" value="MBY5959751.1"/>
    <property type="molecule type" value="Genomic_DNA"/>
</dbReference>
<name>A0A953HX34_9BACT</name>
<keyword evidence="1" id="KW-1133">Transmembrane helix</keyword>
<evidence type="ECO:0000313" key="2">
    <source>
        <dbReference type="EMBL" id="MBY5959751.1"/>
    </source>
</evidence>
<reference evidence="2" key="1">
    <citation type="submission" date="2021-06" db="EMBL/GenBank/DDBJ databases">
        <title>44 bacteria genomes isolated from Dapeng, Shenzhen.</title>
        <authorList>
            <person name="Zheng W."/>
            <person name="Yu S."/>
            <person name="Huang Y."/>
        </authorList>
    </citation>
    <scope>NUCLEOTIDE SEQUENCE</scope>
    <source>
        <strain evidence="2">DP5N28-2</strain>
    </source>
</reference>
<evidence type="ECO:0000256" key="1">
    <source>
        <dbReference type="SAM" id="Phobius"/>
    </source>
</evidence>
<keyword evidence="3" id="KW-1185">Reference proteome</keyword>
<feature type="transmembrane region" description="Helical" evidence="1">
    <location>
        <begin position="85"/>
        <end position="110"/>
    </location>
</feature>
<protein>
    <submittedName>
        <fullName evidence="2">Uncharacterized protein</fullName>
    </submittedName>
</protein>
<sequence>MNNLLKLVLLICGSWLFAFNVDWRFSYLLPFILILFVPHKKLLVDLTLGFISIFLVWLTAALIIDGGNNSILSTRLAKIFGLANGPTLVVFSGILGGFIGGLGAVTGHFLHNSLQKTNDND</sequence>
<dbReference type="RefSeq" id="WP_222581287.1">
    <property type="nucleotide sequence ID" value="NZ_JAHVHU010000017.1"/>
</dbReference>
<comment type="caution">
    <text evidence="2">The sequence shown here is derived from an EMBL/GenBank/DDBJ whole genome shotgun (WGS) entry which is preliminary data.</text>
</comment>
<accession>A0A953HX34</accession>
<feature type="transmembrane region" description="Helical" evidence="1">
    <location>
        <begin position="42"/>
        <end position="64"/>
    </location>
</feature>
<keyword evidence="1" id="KW-0472">Membrane</keyword>
<proteinExistence type="predicted"/>